<evidence type="ECO:0000313" key="8">
    <source>
        <dbReference type="EMBL" id="KAF0729684.1"/>
    </source>
</evidence>
<feature type="transmembrane region" description="Helical" evidence="7">
    <location>
        <begin position="110"/>
        <end position="129"/>
    </location>
</feature>
<reference evidence="8 9" key="1">
    <citation type="submission" date="2019-07" db="EMBL/GenBank/DDBJ databases">
        <title>Genomics analysis of Aphanomyces spp. identifies a new class of oomycete effector associated with host adaptation.</title>
        <authorList>
            <person name="Gaulin E."/>
        </authorList>
    </citation>
    <scope>NUCLEOTIDE SEQUENCE [LARGE SCALE GENOMIC DNA]</scope>
    <source>
        <strain evidence="8 9">ATCC 201684</strain>
    </source>
</reference>
<proteinExistence type="inferred from homology"/>
<keyword evidence="9" id="KW-1185">Reference proteome</keyword>
<feature type="transmembrane region" description="Helical" evidence="7">
    <location>
        <begin position="173"/>
        <end position="195"/>
    </location>
</feature>
<feature type="transmembrane region" description="Helical" evidence="7">
    <location>
        <begin position="216"/>
        <end position="238"/>
    </location>
</feature>
<dbReference type="AlphaFoldDB" id="A0A6G0WQK0"/>
<evidence type="ECO:0000256" key="5">
    <source>
        <dbReference type="ARBA" id="ARBA00022989"/>
    </source>
</evidence>
<evidence type="ECO:0000256" key="6">
    <source>
        <dbReference type="ARBA" id="ARBA00023136"/>
    </source>
</evidence>
<keyword evidence="5 7" id="KW-1133">Transmembrane helix</keyword>
<sequence length="358" mass="40198">MNPNDKMDLEERLSYATSTKGKDGEYTELKTPGELEDAFGLYSQYFAIGIIYGLIPALNYPIFNFYLQMEGYQTASYSVLVNLGWSYKVLFGMFSDCFPIFGYRRKSWMLIGWSVAMVCLAVMTFSSLGDPYCNWMTEYKDYCNYCKLPLEKVPKEIQAKNYDFDAPNRGSKFIILSMLVSFGYVTAACASDAMVVECAQREPIAIRGRAQTAIYVWRYIGSIIAVAVPAFGLNGANYNGSFSFSMAPNVPYGICLIPCVMVVLTTIFVVVEKKSPGIPLKTWVSQFWGLLQQRAMWQICAFRFINNVFFGIATTASSPIEAWWAKVEPLNSSLANMLGKGFFAISLAVVGKYGLHWN</sequence>
<feature type="transmembrane region" description="Helical" evidence="7">
    <location>
        <begin position="45"/>
        <end position="63"/>
    </location>
</feature>
<accession>A0A6G0WQK0</accession>
<feature type="transmembrane region" description="Helical" evidence="7">
    <location>
        <begin position="250"/>
        <end position="271"/>
    </location>
</feature>
<dbReference type="GO" id="GO:0016020">
    <property type="term" value="C:membrane"/>
    <property type="evidence" value="ECO:0007669"/>
    <property type="project" value="UniProtKB-SubCell"/>
</dbReference>
<evidence type="ECO:0000256" key="7">
    <source>
        <dbReference type="SAM" id="Phobius"/>
    </source>
</evidence>
<dbReference type="InterPro" id="IPR039309">
    <property type="entry name" value="BT1"/>
</dbReference>
<comment type="subcellular location">
    <subcellularLocation>
        <location evidence="1">Membrane</location>
        <topology evidence="1">Multi-pass membrane protein</topology>
    </subcellularLocation>
</comment>
<dbReference type="EMBL" id="VJMJ01000162">
    <property type="protein sequence ID" value="KAF0729684.1"/>
    <property type="molecule type" value="Genomic_DNA"/>
</dbReference>
<dbReference type="VEuPathDB" id="FungiDB:AeMF1_003394"/>
<evidence type="ECO:0000256" key="1">
    <source>
        <dbReference type="ARBA" id="ARBA00004141"/>
    </source>
</evidence>
<dbReference type="InterPro" id="IPR036259">
    <property type="entry name" value="MFS_trans_sf"/>
</dbReference>
<gene>
    <name evidence="8" type="ORF">Ae201684_012745</name>
</gene>
<name>A0A6G0WQK0_9STRA</name>
<feature type="transmembrane region" description="Helical" evidence="7">
    <location>
        <begin position="337"/>
        <end position="355"/>
    </location>
</feature>
<evidence type="ECO:0008006" key="10">
    <source>
        <dbReference type="Google" id="ProtNLM"/>
    </source>
</evidence>
<keyword evidence="4 7" id="KW-0812">Transmembrane</keyword>
<keyword evidence="3" id="KW-0813">Transport</keyword>
<keyword evidence="6 7" id="KW-0472">Membrane</keyword>
<dbReference type="Pfam" id="PF03092">
    <property type="entry name" value="BT1"/>
    <property type="match status" value="1"/>
</dbReference>
<organism evidence="8 9">
    <name type="scientific">Aphanomyces euteiches</name>
    <dbReference type="NCBI Taxonomy" id="100861"/>
    <lineage>
        <taxon>Eukaryota</taxon>
        <taxon>Sar</taxon>
        <taxon>Stramenopiles</taxon>
        <taxon>Oomycota</taxon>
        <taxon>Saprolegniomycetes</taxon>
        <taxon>Saprolegniales</taxon>
        <taxon>Verrucalvaceae</taxon>
        <taxon>Aphanomyces</taxon>
    </lineage>
</organism>
<dbReference type="Proteomes" id="UP000481153">
    <property type="component" value="Unassembled WGS sequence"/>
</dbReference>
<dbReference type="PANTHER" id="PTHR31585:SF5">
    <property type="entry name" value="RNA-BINDING S4 DOMAIN-CONTAINING PROTEIN"/>
    <property type="match status" value="1"/>
</dbReference>
<comment type="similarity">
    <text evidence="2">Belongs to the major facilitator superfamily. Folate-biopterin transporter (TC 2.A.71) family.</text>
</comment>
<evidence type="ECO:0000256" key="4">
    <source>
        <dbReference type="ARBA" id="ARBA00022692"/>
    </source>
</evidence>
<feature type="transmembrane region" description="Helical" evidence="7">
    <location>
        <begin position="304"/>
        <end position="325"/>
    </location>
</feature>
<evidence type="ECO:0000256" key="3">
    <source>
        <dbReference type="ARBA" id="ARBA00022448"/>
    </source>
</evidence>
<dbReference type="PANTHER" id="PTHR31585">
    <property type="entry name" value="FOLATE-BIOPTERIN TRANSPORTER 1, CHLOROPLASTIC"/>
    <property type="match status" value="1"/>
</dbReference>
<evidence type="ECO:0000313" key="9">
    <source>
        <dbReference type="Proteomes" id="UP000481153"/>
    </source>
</evidence>
<protein>
    <recommendedName>
        <fullName evidence="10">Major facilitator superfamily associated domain-containing protein</fullName>
    </recommendedName>
</protein>
<evidence type="ECO:0000256" key="2">
    <source>
        <dbReference type="ARBA" id="ARBA00007015"/>
    </source>
</evidence>
<comment type="caution">
    <text evidence="8">The sequence shown here is derived from an EMBL/GenBank/DDBJ whole genome shotgun (WGS) entry which is preliminary data.</text>
</comment>
<dbReference type="SUPFAM" id="SSF103473">
    <property type="entry name" value="MFS general substrate transporter"/>
    <property type="match status" value="1"/>
</dbReference>